<feature type="region of interest" description="Disordered" evidence="1">
    <location>
        <begin position="223"/>
        <end position="246"/>
    </location>
</feature>
<accession>A0AAD7I5I0</accession>
<feature type="region of interest" description="Disordered" evidence="1">
    <location>
        <begin position="133"/>
        <end position="203"/>
    </location>
</feature>
<protein>
    <submittedName>
        <fullName evidence="2">Uncharacterized protein</fullName>
    </submittedName>
</protein>
<gene>
    <name evidence="2" type="ORF">DFH07DRAFT_967180</name>
</gene>
<comment type="caution">
    <text evidence="2">The sequence shown here is derived from an EMBL/GenBank/DDBJ whole genome shotgun (WGS) entry which is preliminary data.</text>
</comment>
<feature type="compositionally biased region" description="Pro residues" evidence="1">
    <location>
        <begin position="1"/>
        <end position="20"/>
    </location>
</feature>
<feature type="region of interest" description="Disordered" evidence="1">
    <location>
        <begin position="1"/>
        <end position="48"/>
    </location>
</feature>
<dbReference type="EMBL" id="JARJLG010000154">
    <property type="protein sequence ID" value="KAJ7735562.1"/>
    <property type="molecule type" value="Genomic_DNA"/>
</dbReference>
<name>A0AAD7I5I0_9AGAR</name>
<feature type="compositionally biased region" description="Polar residues" evidence="1">
    <location>
        <begin position="294"/>
        <end position="304"/>
    </location>
</feature>
<dbReference type="AlphaFoldDB" id="A0AAD7I5I0"/>
<reference evidence="2" key="1">
    <citation type="submission" date="2023-03" db="EMBL/GenBank/DDBJ databases">
        <title>Massive genome expansion in bonnet fungi (Mycena s.s.) driven by repeated elements and novel gene families across ecological guilds.</title>
        <authorList>
            <consortium name="Lawrence Berkeley National Laboratory"/>
            <person name="Harder C.B."/>
            <person name="Miyauchi S."/>
            <person name="Viragh M."/>
            <person name="Kuo A."/>
            <person name="Thoen E."/>
            <person name="Andreopoulos B."/>
            <person name="Lu D."/>
            <person name="Skrede I."/>
            <person name="Drula E."/>
            <person name="Henrissat B."/>
            <person name="Morin E."/>
            <person name="Kohler A."/>
            <person name="Barry K."/>
            <person name="LaButti K."/>
            <person name="Morin E."/>
            <person name="Salamov A."/>
            <person name="Lipzen A."/>
            <person name="Mereny Z."/>
            <person name="Hegedus B."/>
            <person name="Baldrian P."/>
            <person name="Stursova M."/>
            <person name="Weitz H."/>
            <person name="Taylor A."/>
            <person name="Grigoriev I.V."/>
            <person name="Nagy L.G."/>
            <person name="Martin F."/>
            <person name="Kauserud H."/>
        </authorList>
    </citation>
    <scope>NUCLEOTIDE SEQUENCE</scope>
    <source>
        <strain evidence="2">CBHHK188m</strain>
    </source>
</reference>
<feature type="compositionally biased region" description="Basic residues" evidence="1">
    <location>
        <begin position="156"/>
        <end position="178"/>
    </location>
</feature>
<organism evidence="2 3">
    <name type="scientific">Mycena maculata</name>
    <dbReference type="NCBI Taxonomy" id="230809"/>
    <lineage>
        <taxon>Eukaryota</taxon>
        <taxon>Fungi</taxon>
        <taxon>Dikarya</taxon>
        <taxon>Basidiomycota</taxon>
        <taxon>Agaricomycotina</taxon>
        <taxon>Agaricomycetes</taxon>
        <taxon>Agaricomycetidae</taxon>
        <taxon>Agaricales</taxon>
        <taxon>Marasmiineae</taxon>
        <taxon>Mycenaceae</taxon>
        <taxon>Mycena</taxon>
    </lineage>
</organism>
<keyword evidence="3" id="KW-1185">Reference proteome</keyword>
<evidence type="ECO:0000313" key="3">
    <source>
        <dbReference type="Proteomes" id="UP001215280"/>
    </source>
</evidence>
<sequence>MRHRTPPPLFPFRVPLPLPHPRSRSAPNPRLIPSHHPSPAPSLRMRRHPPLSLQHRSRTRILRLSAAMEMGFRIRATHGPRTPAADGRCSSYSYSGGAIIAHGQVSLLPPWPPPLLSYSSRECDWGGEWDPDADDAAVVNRGVDGRTPPRFPTHPLRTHPHPHRHRHRHPDRHPHPHPHPLTIPSNAPPLPPLPLPRSSAPRNEMLGARRGNAIRGNHAAGAADNVNEDGAHDDAGAADGKGADDVLPPPASPIIYIILSPNAHHAPIPSPVHPSRACTRTHPCARLSRREPSTRSSGTRPKMR</sequence>
<feature type="compositionally biased region" description="Pro residues" evidence="1">
    <location>
        <begin position="186"/>
        <end position="195"/>
    </location>
</feature>
<proteinExistence type="predicted"/>
<evidence type="ECO:0000313" key="2">
    <source>
        <dbReference type="EMBL" id="KAJ7735562.1"/>
    </source>
</evidence>
<evidence type="ECO:0000256" key="1">
    <source>
        <dbReference type="SAM" id="MobiDB-lite"/>
    </source>
</evidence>
<dbReference type="Proteomes" id="UP001215280">
    <property type="component" value="Unassembled WGS sequence"/>
</dbReference>
<feature type="region of interest" description="Disordered" evidence="1">
    <location>
        <begin position="268"/>
        <end position="304"/>
    </location>
</feature>